<dbReference type="STRING" id="1908257.BKK47_06575"/>
<accession>A0A1V3IF92</accession>
<comment type="similarity">
    <text evidence="1 2">Belongs to the phD/YefM antitoxin family.</text>
</comment>
<keyword evidence="4" id="KW-1185">Reference proteome</keyword>
<evidence type="ECO:0000313" key="3">
    <source>
        <dbReference type="EMBL" id="OOF39448.1"/>
    </source>
</evidence>
<dbReference type="Pfam" id="PF02604">
    <property type="entry name" value="PhdYeFM_antitox"/>
    <property type="match status" value="1"/>
</dbReference>
<dbReference type="InterPro" id="IPR006442">
    <property type="entry name" value="Antitoxin_Phd/YefM"/>
</dbReference>
<protein>
    <recommendedName>
        <fullName evidence="2">Antitoxin</fullName>
    </recommendedName>
</protein>
<proteinExistence type="inferred from homology"/>
<organism evidence="3 4">
    <name type="scientific">Rodentibacter mrazii</name>
    <dbReference type="NCBI Taxonomy" id="1908257"/>
    <lineage>
        <taxon>Bacteria</taxon>
        <taxon>Pseudomonadati</taxon>
        <taxon>Pseudomonadota</taxon>
        <taxon>Gammaproteobacteria</taxon>
        <taxon>Pasteurellales</taxon>
        <taxon>Pasteurellaceae</taxon>
        <taxon>Rodentibacter</taxon>
    </lineage>
</organism>
<dbReference type="SUPFAM" id="SSF143120">
    <property type="entry name" value="YefM-like"/>
    <property type="match status" value="1"/>
</dbReference>
<gene>
    <name evidence="3" type="ORF">BKK47_06575</name>
</gene>
<dbReference type="NCBIfam" id="TIGR01552">
    <property type="entry name" value="phd_fam"/>
    <property type="match status" value="1"/>
</dbReference>
<sequence>MKTLSIPSVNIHEAKTNLSSIVENVRKFGKPMIIAKAGKPQVKIVPLDSNETGSRFGFMKSTNVVIPDDFAHLYQDEIIDMFEGSDE</sequence>
<dbReference type="Gene3D" id="3.40.1620.10">
    <property type="entry name" value="YefM-like domain"/>
    <property type="match status" value="1"/>
</dbReference>
<dbReference type="RefSeq" id="WP_077494110.1">
    <property type="nucleotide sequence ID" value="NZ_MLHG01000039.1"/>
</dbReference>
<dbReference type="AlphaFoldDB" id="A0A1V3IF92"/>
<evidence type="ECO:0000256" key="1">
    <source>
        <dbReference type="ARBA" id="ARBA00009981"/>
    </source>
</evidence>
<comment type="caution">
    <text evidence="3">The sequence shown here is derived from an EMBL/GenBank/DDBJ whole genome shotgun (WGS) entry which is preliminary data.</text>
</comment>
<dbReference type="EMBL" id="MLHG01000039">
    <property type="protein sequence ID" value="OOF39448.1"/>
    <property type="molecule type" value="Genomic_DNA"/>
</dbReference>
<dbReference type="Proteomes" id="UP000189426">
    <property type="component" value="Unassembled WGS sequence"/>
</dbReference>
<reference evidence="3 4" key="1">
    <citation type="submission" date="2016-10" db="EMBL/GenBank/DDBJ databases">
        <title>Rodentibacter gen. nov. and new species.</title>
        <authorList>
            <person name="Christensen H."/>
        </authorList>
    </citation>
    <scope>NUCLEOTIDE SEQUENCE [LARGE SCALE GENOMIC DNA]</scope>
    <source>
        <strain evidence="3 4">Ppn418</strain>
    </source>
</reference>
<evidence type="ECO:0000313" key="4">
    <source>
        <dbReference type="Proteomes" id="UP000189426"/>
    </source>
</evidence>
<name>A0A1V3IF92_9PAST</name>
<evidence type="ECO:0000256" key="2">
    <source>
        <dbReference type="RuleBase" id="RU362080"/>
    </source>
</evidence>
<comment type="function">
    <text evidence="2">Antitoxin component of a type II toxin-antitoxin (TA) system.</text>
</comment>
<dbReference type="InterPro" id="IPR036165">
    <property type="entry name" value="YefM-like_sf"/>
</dbReference>